<dbReference type="PANTHER" id="PTHR22948:SF29">
    <property type="entry name" value="FI02030P-RELATED"/>
    <property type="match status" value="1"/>
</dbReference>
<reference evidence="3" key="1">
    <citation type="submission" date="2015-12" db="EMBL/GenBank/DDBJ databases">
        <title>De novo transcriptome assembly of four potential Pierce s Disease insect vectors from Arizona vineyards.</title>
        <authorList>
            <person name="Tassone E.E."/>
        </authorList>
    </citation>
    <scope>NUCLEOTIDE SEQUENCE</scope>
</reference>
<evidence type="ECO:0000259" key="2">
    <source>
        <dbReference type="PROSITE" id="PS50304"/>
    </source>
</evidence>
<dbReference type="InterPro" id="IPR035437">
    <property type="entry name" value="SNase_OB-fold_sf"/>
</dbReference>
<evidence type="ECO:0000256" key="1">
    <source>
        <dbReference type="SAM" id="MobiDB-lite"/>
    </source>
</evidence>
<dbReference type="AlphaFoldDB" id="A0A1B6E7T4"/>
<dbReference type="SUPFAM" id="SSF63748">
    <property type="entry name" value="Tudor/PWWP/MBT"/>
    <property type="match status" value="1"/>
</dbReference>
<feature type="non-terminal residue" evidence="3">
    <location>
        <position position="1"/>
    </location>
</feature>
<dbReference type="InterPro" id="IPR002999">
    <property type="entry name" value="Tudor"/>
</dbReference>
<name>A0A1B6E7T4_9HEMI</name>
<dbReference type="Gene3D" id="2.40.50.90">
    <property type="match status" value="1"/>
</dbReference>
<proteinExistence type="predicted"/>
<evidence type="ECO:0000313" key="3">
    <source>
        <dbReference type="EMBL" id="JAS33914.1"/>
    </source>
</evidence>
<dbReference type="PROSITE" id="PS50304">
    <property type="entry name" value="TUDOR"/>
    <property type="match status" value="1"/>
</dbReference>
<feature type="non-terminal residue" evidence="3">
    <location>
        <position position="791"/>
    </location>
</feature>
<dbReference type="GO" id="GO:0005737">
    <property type="term" value="C:cytoplasm"/>
    <property type="evidence" value="ECO:0007669"/>
    <property type="project" value="UniProtKB-ARBA"/>
</dbReference>
<protein>
    <recommendedName>
        <fullName evidence="2">Tudor domain-containing protein</fullName>
    </recommendedName>
</protein>
<gene>
    <name evidence="3" type="ORF">g.13317</name>
</gene>
<feature type="region of interest" description="Disordered" evidence="1">
    <location>
        <begin position="396"/>
        <end position="416"/>
    </location>
</feature>
<dbReference type="EMBL" id="GEDC01003384">
    <property type="protein sequence ID" value="JAS33914.1"/>
    <property type="molecule type" value="Transcribed_RNA"/>
</dbReference>
<sequence>WGYNSVISMAFRLPKVFYPKREGTFSDYKLFSADHKVKYGHSSLSGDSCHVIPNRILDEIEQLTLDHKFGIQSTEFFDKYQEKYNKMLDLKELKCVDFKHFLESIEPIIHQREFDGKLYLLPKFKGEEITLSSAPPALPSMDSILSILYPKEVCDMNTVIKLPKLDKKVPFIMQVRVVEAEHPGCFWMVMEHTWDMLEELMLELNEFYSKLKHGKYMMPTAALIKDHLCVAMYDGKWHRAKILHLFPMNNEVKVEYIDYGTAETIKLNDVRLMHKDFSRLPQFAIKGKLHGIKPVGFCWSKESSHYLMKHIEDKSILVEVIKCDVENAYVKVAVFQTNTAKGKDFVLSRYLVDKKQCVYMTPKELEEDEENEIFYSKLPNNVKEEILREANKKLVHHSDSNEGNEEQCLTSRLHPPPGFNLNDQSHEFSNLLATKHQINFNKVPQEEVLKMKNTSLLANQSSLMKSMMFQDNLSSQCKELRLIPHQTICEKKCIDSYRDFLEKNKQPFSFSPREQDQKLVYGNPTPINETLFQKQDFLEIPRHSGSRSSISNENNIFLLNSSIHQIMEESLVHKSILNPGAPTFNPQSPLTSQPRFLKNEPFYFPYQEKQPKNDFINTYFQDQTSLKKEQPLNLNSPNLTEVQQFSSSLTHSGVEPTTFKNNFCNPSYQEIPNVISSPAFQDNSKEGCSHVLSRNNYIINNISSEMKIPTTVKNESTCELNRPNSLVNVSNLFSSSVHKDSSDNQEDVSDNYYLHLLNRNNYMKANTSNVVKSEDLKPRSPCNSEILMPKS</sequence>
<dbReference type="InterPro" id="IPR050621">
    <property type="entry name" value="Tudor_domain_containing"/>
</dbReference>
<dbReference type="PANTHER" id="PTHR22948">
    <property type="entry name" value="TUDOR DOMAIN CONTAINING PROTEIN"/>
    <property type="match status" value="1"/>
</dbReference>
<feature type="domain" description="Tudor" evidence="2">
    <location>
        <begin position="222"/>
        <end position="280"/>
    </location>
</feature>
<dbReference type="SMART" id="SM00333">
    <property type="entry name" value="TUDOR"/>
    <property type="match status" value="1"/>
</dbReference>
<accession>A0A1B6E7T4</accession>
<organism evidence="3">
    <name type="scientific">Clastoptera arizonana</name>
    <name type="common">Arizona spittle bug</name>
    <dbReference type="NCBI Taxonomy" id="38151"/>
    <lineage>
        <taxon>Eukaryota</taxon>
        <taxon>Metazoa</taxon>
        <taxon>Ecdysozoa</taxon>
        <taxon>Arthropoda</taxon>
        <taxon>Hexapoda</taxon>
        <taxon>Insecta</taxon>
        <taxon>Pterygota</taxon>
        <taxon>Neoptera</taxon>
        <taxon>Paraneoptera</taxon>
        <taxon>Hemiptera</taxon>
        <taxon>Auchenorrhyncha</taxon>
        <taxon>Cercopoidea</taxon>
        <taxon>Clastopteridae</taxon>
        <taxon>Clastoptera</taxon>
    </lineage>
</organism>
<dbReference type="Gene3D" id="2.30.30.140">
    <property type="match status" value="1"/>
</dbReference>
<dbReference type="Pfam" id="PF00567">
    <property type="entry name" value="TUDOR"/>
    <property type="match status" value="1"/>
</dbReference>